<dbReference type="EMBL" id="CAWUPB010001197">
    <property type="protein sequence ID" value="CAK7356263.1"/>
    <property type="molecule type" value="Genomic_DNA"/>
</dbReference>
<protein>
    <recommendedName>
        <fullName evidence="20">Subtilisin-like protease SBT2.5</fullName>
    </recommendedName>
</protein>
<evidence type="ECO:0000259" key="14">
    <source>
        <dbReference type="Pfam" id="PF00082"/>
    </source>
</evidence>
<dbReference type="GO" id="GO:0004252">
    <property type="term" value="F:serine-type endopeptidase activity"/>
    <property type="evidence" value="ECO:0007669"/>
    <property type="project" value="UniProtKB-UniRule"/>
</dbReference>
<evidence type="ECO:0000256" key="10">
    <source>
        <dbReference type="ARBA" id="ARBA00023180"/>
    </source>
</evidence>
<evidence type="ECO:0000256" key="2">
    <source>
        <dbReference type="ARBA" id="ARBA00011073"/>
    </source>
</evidence>
<keyword evidence="4" id="KW-0489">Methyltransferase</keyword>
<dbReference type="Pfam" id="PF00082">
    <property type="entry name" value="Peptidase_S8"/>
    <property type="match status" value="1"/>
</dbReference>
<dbReference type="GO" id="GO:0016423">
    <property type="term" value="F:tRNA (guanine) methyltransferase activity"/>
    <property type="evidence" value="ECO:0007669"/>
    <property type="project" value="InterPro"/>
</dbReference>
<dbReference type="InterPro" id="IPR041469">
    <property type="entry name" value="Subtilisin-like_FN3"/>
</dbReference>
<dbReference type="AlphaFoldDB" id="A0AAV1SSV6"/>
<accession>A0AAV1SSV6</accession>
<evidence type="ECO:0000256" key="1">
    <source>
        <dbReference type="ARBA" id="ARBA00004613"/>
    </source>
</evidence>
<comment type="similarity">
    <text evidence="2 12 13">Belongs to the peptidase S8 family.</text>
</comment>
<evidence type="ECO:0000256" key="11">
    <source>
        <dbReference type="PIRSR" id="PIRSR615500-1"/>
    </source>
</evidence>
<keyword evidence="8 12" id="KW-0378">Hydrolase</keyword>
<dbReference type="PROSITE" id="PS00138">
    <property type="entry name" value="SUBTILASE_SER"/>
    <property type="match status" value="1"/>
</dbReference>
<feature type="domain" description="tRNA/rRNA methyltransferase SpoU type" evidence="15">
    <location>
        <begin position="98"/>
        <end position="240"/>
    </location>
</feature>
<dbReference type="Gene3D" id="3.50.30.30">
    <property type="match status" value="1"/>
</dbReference>
<keyword evidence="9 12" id="KW-0720">Serine protease</keyword>
<comment type="subcellular location">
    <subcellularLocation>
        <location evidence="1">Secreted</location>
    </subcellularLocation>
</comment>
<dbReference type="InterPro" id="IPR015500">
    <property type="entry name" value="Peptidase_S8_subtilisin-rel"/>
</dbReference>
<dbReference type="Proteomes" id="UP001314170">
    <property type="component" value="Unassembled WGS sequence"/>
</dbReference>
<feature type="domain" description="Inhibitor I9" evidence="16">
    <location>
        <begin position="291"/>
        <end position="352"/>
    </location>
</feature>
<evidence type="ECO:0000256" key="4">
    <source>
        <dbReference type="ARBA" id="ARBA00022603"/>
    </source>
</evidence>
<keyword evidence="6" id="KW-0808">Transferase</keyword>
<dbReference type="CDD" id="cd02120">
    <property type="entry name" value="PA_subtilisin_like"/>
    <property type="match status" value="1"/>
</dbReference>
<dbReference type="PANTHER" id="PTHR10795">
    <property type="entry name" value="PROPROTEIN CONVERTASE SUBTILISIN/KEXIN"/>
    <property type="match status" value="1"/>
</dbReference>
<evidence type="ECO:0000259" key="16">
    <source>
        <dbReference type="Pfam" id="PF05922"/>
    </source>
</evidence>
<comment type="caution">
    <text evidence="18">The sequence shown here is derived from an EMBL/GenBank/DDBJ whole genome shotgun (WGS) entry which is preliminary data.</text>
</comment>
<reference evidence="18 19" key="1">
    <citation type="submission" date="2024-01" db="EMBL/GenBank/DDBJ databases">
        <authorList>
            <person name="Waweru B."/>
        </authorList>
    </citation>
    <scope>NUCLEOTIDE SEQUENCE [LARGE SCALE GENOMIC DNA]</scope>
</reference>
<dbReference type="PRINTS" id="PR00723">
    <property type="entry name" value="SUBTILISIN"/>
</dbReference>
<dbReference type="Pfam" id="PF00588">
    <property type="entry name" value="SpoU_methylase"/>
    <property type="match status" value="1"/>
</dbReference>
<evidence type="ECO:0000256" key="13">
    <source>
        <dbReference type="RuleBase" id="RU003355"/>
    </source>
</evidence>
<dbReference type="Pfam" id="PF05922">
    <property type="entry name" value="Inhibitor_I9"/>
    <property type="match status" value="1"/>
</dbReference>
<proteinExistence type="inferred from homology"/>
<evidence type="ECO:0000313" key="19">
    <source>
        <dbReference type="Proteomes" id="UP001314170"/>
    </source>
</evidence>
<evidence type="ECO:0000256" key="9">
    <source>
        <dbReference type="ARBA" id="ARBA00022825"/>
    </source>
</evidence>
<dbReference type="InterPro" id="IPR044748">
    <property type="entry name" value="Trm3/TARBP1_C"/>
</dbReference>
<dbReference type="InterPro" id="IPR029028">
    <property type="entry name" value="Alpha/beta_knot_MTases"/>
</dbReference>
<keyword evidence="7" id="KW-0732">Signal</keyword>
<dbReference type="Pfam" id="PF17766">
    <property type="entry name" value="fn3_6"/>
    <property type="match status" value="1"/>
</dbReference>
<dbReference type="InterPro" id="IPR000209">
    <property type="entry name" value="Peptidase_S8/S53_dom"/>
</dbReference>
<dbReference type="PROSITE" id="PS00136">
    <property type="entry name" value="SUBTILASE_ASP"/>
    <property type="match status" value="1"/>
</dbReference>
<dbReference type="InterPro" id="IPR023828">
    <property type="entry name" value="Peptidase_S8_Ser-AS"/>
</dbReference>
<evidence type="ECO:0000259" key="15">
    <source>
        <dbReference type="Pfam" id="PF00588"/>
    </source>
</evidence>
<dbReference type="Gene3D" id="3.40.1280.10">
    <property type="match status" value="1"/>
</dbReference>
<keyword evidence="5 12" id="KW-0645">Protease</keyword>
<dbReference type="InterPro" id="IPR045051">
    <property type="entry name" value="SBT"/>
</dbReference>
<dbReference type="CDD" id="cd04852">
    <property type="entry name" value="Peptidases_S8_3"/>
    <property type="match status" value="1"/>
</dbReference>
<dbReference type="Gene3D" id="2.60.40.2310">
    <property type="match status" value="1"/>
</dbReference>
<dbReference type="InterPro" id="IPR034197">
    <property type="entry name" value="Peptidases_S8_3"/>
</dbReference>
<dbReference type="SUPFAM" id="SSF75217">
    <property type="entry name" value="alpha/beta knot"/>
    <property type="match status" value="1"/>
</dbReference>
<dbReference type="InterPro" id="IPR036852">
    <property type="entry name" value="Peptidase_S8/S53_dom_sf"/>
</dbReference>
<dbReference type="GO" id="GO:0030488">
    <property type="term" value="P:tRNA methylation"/>
    <property type="evidence" value="ECO:0007669"/>
    <property type="project" value="InterPro"/>
</dbReference>
<feature type="active site" description="Charge relay system" evidence="11 12">
    <location>
        <position position="824"/>
    </location>
</feature>
<evidence type="ECO:0008006" key="20">
    <source>
        <dbReference type="Google" id="ProtNLM"/>
    </source>
</evidence>
<gene>
    <name evidence="18" type="ORF">DCAF_LOCUS26534</name>
</gene>
<evidence type="ECO:0000256" key="3">
    <source>
        <dbReference type="ARBA" id="ARBA00022525"/>
    </source>
</evidence>
<feature type="active site" description="Charge relay system" evidence="11 12">
    <location>
        <position position="388"/>
    </location>
</feature>
<feature type="domain" description="Subtilisin-like protease fibronectin type-III" evidence="17">
    <location>
        <begin position="940"/>
        <end position="1034"/>
    </location>
</feature>
<keyword evidence="19" id="KW-1185">Reference proteome</keyword>
<organism evidence="18 19">
    <name type="scientific">Dovyalis caffra</name>
    <dbReference type="NCBI Taxonomy" id="77055"/>
    <lineage>
        <taxon>Eukaryota</taxon>
        <taxon>Viridiplantae</taxon>
        <taxon>Streptophyta</taxon>
        <taxon>Embryophyta</taxon>
        <taxon>Tracheophyta</taxon>
        <taxon>Spermatophyta</taxon>
        <taxon>Magnoliopsida</taxon>
        <taxon>eudicotyledons</taxon>
        <taxon>Gunneridae</taxon>
        <taxon>Pentapetalae</taxon>
        <taxon>rosids</taxon>
        <taxon>fabids</taxon>
        <taxon>Malpighiales</taxon>
        <taxon>Salicaceae</taxon>
        <taxon>Flacourtieae</taxon>
        <taxon>Dovyalis</taxon>
    </lineage>
</organism>
<sequence>MAKDVVTIKNEGLKIDEDTNCRQTLIDAQLPKETSFDFQKKLTLSKHEKQDTDSGSVLGNNEAYKKLLEMEKEDELLDQSFQSRSLTMEKIRASRQHFILVASLLDRIPNLAGLARTCEVFKASGLAIADASILRDKQFQLISVTAEKWVPVIEVPVKSVKHFLEKKKRDGFSILGLEQTANSVPLDQYAFPKKTVLVLGREKEGIPVDIIHMLDACIEIPQLGVVRSLNVHVSGAIALWECNFVTSAEAKVLIILMDDEPVFSFKSKLAHPRKSDLTLDRIEEVSLAYKERLRTSHDIFLESLLQKDTYNKLYSYTHLINGFAVKVQSKEVLRTLKNATGVRAIHEDVKMEKFTTHTPHYLGIPAGVWPTLGGAESSGEGVTIGFIDTGINPYHPSFTGGSSTRFTNSSTFKGKCVAGEQFPSTACNGKIVGAQYFARAAIAAGDFNASRDYASPFDADGHGSHTASTAAGNHQIPVIANGFNYGYASGMAPGARIAVYKALYTFGGYMSDVVAAVDQAVEDGVDILSLSIGPSSVPSGPSAFLNVLEMELLFATKAGVFVVQAAGNGGPSSSSILSFSPWITSVAASIIDRKYNNTIILGDGRSFSGTGLAPPTAGELPYHIAAAADVSHRNITSALEVESCQHPEHFILSLVRNKLIICTYTFDFEYEAASIAAVANTIQKIGAAGFIITMDPDIGSEQVKSTTMTMQVSAIILNNMQSSRALWEYYNSNTIRSNSGQAVGFAARARILDGRQAFFTGQAPIVASYSSRGPDVNNALLQTADVLKPNVMAPGSSIWAAWSPNSEGDASIKGQNFALVSGTSMATPHIAGVAALIKQKHPRWSPAAITSAMMVTASAFDHSGSPILAQLTHQLAPATPFDFGAGSINPARAIDPGLIFNARFEQYVQFLCAVPGVDEGSVRRAVGTGCPTKRRAWCSDLNTASVTISNLVGSRKVIRRVTNVSSRNEVYWVTVRQPSGVNVTVSPQVLMINGNASKHLRIVLTAIKATRTYTFGEMVLHGSRKHVVRVPIAVYVSTSLKG</sequence>
<evidence type="ECO:0000256" key="8">
    <source>
        <dbReference type="ARBA" id="ARBA00022801"/>
    </source>
</evidence>
<dbReference type="GO" id="GO:0006508">
    <property type="term" value="P:proteolysis"/>
    <property type="evidence" value="ECO:0007669"/>
    <property type="project" value="UniProtKB-KW"/>
</dbReference>
<dbReference type="InterPro" id="IPR001537">
    <property type="entry name" value="SpoU_MeTrfase"/>
</dbReference>
<name>A0AAV1SSV6_9ROSI</name>
<feature type="active site" description="Charge relay system" evidence="11 12">
    <location>
        <position position="462"/>
    </location>
</feature>
<keyword evidence="10" id="KW-0325">Glycoprotein</keyword>
<dbReference type="GO" id="GO:0005576">
    <property type="term" value="C:extracellular region"/>
    <property type="evidence" value="ECO:0007669"/>
    <property type="project" value="UniProtKB-SubCell"/>
</dbReference>
<dbReference type="Gene3D" id="3.40.50.200">
    <property type="entry name" value="Peptidase S8/S53 domain"/>
    <property type="match status" value="1"/>
</dbReference>
<evidence type="ECO:0000256" key="6">
    <source>
        <dbReference type="ARBA" id="ARBA00022679"/>
    </source>
</evidence>
<dbReference type="InterPro" id="IPR010259">
    <property type="entry name" value="S8pro/Inhibitor_I9"/>
</dbReference>
<evidence type="ECO:0000259" key="17">
    <source>
        <dbReference type="Pfam" id="PF17766"/>
    </source>
</evidence>
<dbReference type="PROSITE" id="PS51892">
    <property type="entry name" value="SUBTILASE"/>
    <property type="match status" value="1"/>
</dbReference>
<evidence type="ECO:0000256" key="5">
    <source>
        <dbReference type="ARBA" id="ARBA00022670"/>
    </source>
</evidence>
<dbReference type="InterPro" id="IPR023827">
    <property type="entry name" value="Peptidase_S8_Asp-AS"/>
</dbReference>
<dbReference type="SUPFAM" id="SSF52743">
    <property type="entry name" value="Subtilisin-like"/>
    <property type="match status" value="1"/>
</dbReference>
<evidence type="ECO:0000313" key="18">
    <source>
        <dbReference type="EMBL" id="CAK7356263.1"/>
    </source>
</evidence>
<evidence type="ECO:0000256" key="12">
    <source>
        <dbReference type="PROSITE-ProRule" id="PRU01240"/>
    </source>
</evidence>
<dbReference type="GO" id="GO:0003723">
    <property type="term" value="F:RNA binding"/>
    <property type="evidence" value="ECO:0007669"/>
    <property type="project" value="InterPro"/>
</dbReference>
<feature type="domain" description="Peptidase S8/S53" evidence="14">
    <location>
        <begin position="379"/>
        <end position="872"/>
    </location>
</feature>
<dbReference type="CDD" id="cd18091">
    <property type="entry name" value="SpoU-like_TRM3-like"/>
    <property type="match status" value="1"/>
</dbReference>
<evidence type="ECO:0000256" key="7">
    <source>
        <dbReference type="ARBA" id="ARBA00022729"/>
    </source>
</evidence>
<keyword evidence="3" id="KW-0964">Secreted</keyword>
<dbReference type="InterPro" id="IPR029026">
    <property type="entry name" value="tRNA_m1G_MTases_N"/>
</dbReference>